<dbReference type="PANTHER" id="PTHR30250">
    <property type="entry name" value="PST FAMILY PREDICTED COLANIC ACID TRANSPORTER"/>
    <property type="match status" value="1"/>
</dbReference>
<feature type="transmembrane region" description="Helical" evidence="7">
    <location>
        <begin position="79"/>
        <end position="102"/>
    </location>
</feature>
<name>X0T8Y3_9ZZZZ</name>
<evidence type="ECO:0000256" key="7">
    <source>
        <dbReference type="SAM" id="Phobius"/>
    </source>
</evidence>
<evidence type="ECO:0008006" key="9">
    <source>
        <dbReference type="Google" id="ProtNLM"/>
    </source>
</evidence>
<feature type="transmembrane region" description="Helical" evidence="7">
    <location>
        <begin position="41"/>
        <end position="58"/>
    </location>
</feature>
<feature type="non-terminal residue" evidence="8">
    <location>
        <position position="310"/>
    </location>
</feature>
<reference evidence="8" key="1">
    <citation type="journal article" date="2014" name="Front. Microbiol.">
        <title>High frequency of phylogenetically diverse reductive dehalogenase-homologous genes in deep subseafloor sedimentary metagenomes.</title>
        <authorList>
            <person name="Kawai M."/>
            <person name="Futagami T."/>
            <person name="Toyoda A."/>
            <person name="Takaki Y."/>
            <person name="Nishi S."/>
            <person name="Hori S."/>
            <person name="Arai W."/>
            <person name="Tsubouchi T."/>
            <person name="Morono Y."/>
            <person name="Uchiyama I."/>
            <person name="Ito T."/>
            <person name="Fujiyama A."/>
            <person name="Inagaki F."/>
            <person name="Takami H."/>
        </authorList>
    </citation>
    <scope>NUCLEOTIDE SEQUENCE</scope>
    <source>
        <strain evidence="8">Expedition CK06-06</strain>
    </source>
</reference>
<feature type="transmembrane region" description="Helical" evidence="7">
    <location>
        <begin position="147"/>
        <end position="173"/>
    </location>
</feature>
<evidence type="ECO:0000256" key="3">
    <source>
        <dbReference type="ARBA" id="ARBA00022475"/>
    </source>
</evidence>
<evidence type="ECO:0000313" key="8">
    <source>
        <dbReference type="EMBL" id="GAF72520.1"/>
    </source>
</evidence>
<organism evidence="8">
    <name type="scientific">marine sediment metagenome</name>
    <dbReference type="NCBI Taxonomy" id="412755"/>
    <lineage>
        <taxon>unclassified sequences</taxon>
        <taxon>metagenomes</taxon>
        <taxon>ecological metagenomes</taxon>
    </lineage>
</organism>
<feature type="transmembrane region" description="Helical" evidence="7">
    <location>
        <begin position="283"/>
        <end position="306"/>
    </location>
</feature>
<comment type="caution">
    <text evidence="8">The sequence shown here is derived from an EMBL/GenBank/DDBJ whole genome shotgun (WGS) entry which is preliminary data.</text>
</comment>
<dbReference type="Pfam" id="PF13440">
    <property type="entry name" value="Polysacc_synt_3"/>
    <property type="match status" value="1"/>
</dbReference>
<dbReference type="PANTHER" id="PTHR30250:SF10">
    <property type="entry name" value="LIPOPOLYSACCHARIDE BIOSYNTHESIS PROTEIN WZXC"/>
    <property type="match status" value="1"/>
</dbReference>
<comment type="subcellular location">
    <subcellularLocation>
        <location evidence="1">Cell membrane</location>
        <topology evidence="1">Multi-pass membrane protein</topology>
    </subcellularLocation>
</comment>
<keyword evidence="4 7" id="KW-0812">Transmembrane</keyword>
<feature type="transmembrane region" description="Helical" evidence="7">
    <location>
        <begin position="114"/>
        <end position="135"/>
    </location>
</feature>
<accession>X0T8Y3</accession>
<feature type="transmembrane region" description="Helical" evidence="7">
    <location>
        <begin position="230"/>
        <end position="251"/>
    </location>
</feature>
<dbReference type="CDD" id="cd13127">
    <property type="entry name" value="MATE_tuaB_like"/>
    <property type="match status" value="1"/>
</dbReference>
<evidence type="ECO:0000256" key="2">
    <source>
        <dbReference type="ARBA" id="ARBA00007430"/>
    </source>
</evidence>
<proteinExistence type="inferred from homology"/>
<dbReference type="GO" id="GO:0005886">
    <property type="term" value="C:plasma membrane"/>
    <property type="evidence" value="ECO:0007669"/>
    <property type="project" value="UniProtKB-SubCell"/>
</dbReference>
<evidence type="ECO:0000256" key="5">
    <source>
        <dbReference type="ARBA" id="ARBA00022989"/>
    </source>
</evidence>
<protein>
    <recommendedName>
        <fullName evidence="9">Polysaccharide biosynthesis protein C-terminal domain-containing protein</fullName>
    </recommendedName>
</protein>
<dbReference type="InterPro" id="IPR050833">
    <property type="entry name" value="Poly_Biosynth_Transport"/>
</dbReference>
<keyword evidence="5 7" id="KW-1133">Transmembrane helix</keyword>
<evidence type="ECO:0000256" key="1">
    <source>
        <dbReference type="ARBA" id="ARBA00004651"/>
    </source>
</evidence>
<feature type="transmembrane region" description="Helical" evidence="7">
    <location>
        <begin position="12"/>
        <end position="35"/>
    </location>
</feature>
<dbReference type="AlphaFoldDB" id="X0T8Y3"/>
<dbReference type="EMBL" id="BARS01006707">
    <property type="protein sequence ID" value="GAF72520.1"/>
    <property type="molecule type" value="Genomic_DNA"/>
</dbReference>
<sequence length="310" mass="33523">MSLREKAVKGVAWSAVQNWGSSLITTVVLLILANLLEVETFGLVAFASVFTAFLQIFQRQGFAQALIQRADLEPGHLSTTFWTSAVSGLLLTIGLVAASGLVSQCVDKPELTPVLQWLSLTLLIDALGNTPQAILRRNLAFKSLAMRSLVASLAGGVVGVGMALHGFGIWSLVGQRLTASLAGTITLWIACDWRPGLAVSFRHFRDLFGFGVYAMGNETVSFFNRQTPDLLIGTFLGMTALGYYAVGYRFLLIMTQMFTQTVSAVALPTFSRLQHDHAQMRQALLTATRMTSLAAFPAFMGMAVLAPELV</sequence>
<keyword evidence="6 7" id="KW-0472">Membrane</keyword>
<keyword evidence="3" id="KW-1003">Cell membrane</keyword>
<evidence type="ECO:0000256" key="6">
    <source>
        <dbReference type="ARBA" id="ARBA00023136"/>
    </source>
</evidence>
<comment type="similarity">
    <text evidence="2">Belongs to the polysaccharide synthase family.</text>
</comment>
<gene>
    <name evidence="8" type="ORF">S01H1_13020</name>
</gene>
<evidence type="ECO:0000256" key="4">
    <source>
        <dbReference type="ARBA" id="ARBA00022692"/>
    </source>
</evidence>